<gene>
    <name evidence="3" type="ORF">FN846DRAFT_893977</name>
</gene>
<feature type="region of interest" description="Disordered" evidence="2">
    <location>
        <begin position="135"/>
        <end position="172"/>
    </location>
</feature>
<feature type="coiled-coil region" evidence="1">
    <location>
        <begin position="350"/>
        <end position="391"/>
    </location>
</feature>
<feature type="compositionally biased region" description="Low complexity" evidence="2">
    <location>
        <begin position="1"/>
        <end position="34"/>
    </location>
</feature>
<evidence type="ECO:0000313" key="3">
    <source>
        <dbReference type="EMBL" id="KAA8895628.1"/>
    </source>
</evidence>
<evidence type="ECO:0000313" key="4">
    <source>
        <dbReference type="Proteomes" id="UP000326924"/>
    </source>
</evidence>
<proteinExistence type="predicted"/>
<reference evidence="3 4" key="1">
    <citation type="submission" date="2019-09" db="EMBL/GenBank/DDBJ databases">
        <title>Draft genome of the ectomycorrhizal ascomycete Sphaerosporella brunnea.</title>
        <authorList>
            <consortium name="DOE Joint Genome Institute"/>
            <person name="Benucci G.M."/>
            <person name="Marozzi G."/>
            <person name="Antonielli L."/>
            <person name="Sanchez S."/>
            <person name="Marco P."/>
            <person name="Wang X."/>
            <person name="Falini L.B."/>
            <person name="Barry K."/>
            <person name="Haridas S."/>
            <person name="Lipzen A."/>
            <person name="Labutti K."/>
            <person name="Grigoriev I.V."/>
            <person name="Murat C."/>
            <person name="Martin F."/>
            <person name="Albertini E."/>
            <person name="Donnini D."/>
            <person name="Bonito G."/>
        </authorList>
    </citation>
    <scope>NUCLEOTIDE SEQUENCE [LARGE SCALE GENOMIC DNA]</scope>
    <source>
        <strain evidence="3 4">Sb_GMNB300</strain>
    </source>
</reference>
<dbReference type="EMBL" id="VXIS01000252">
    <property type="protein sequence ID" value="KAA8895628.1"/>
    <property type="molecule type" value="Genomic_DNA"/>
</dbReference>
<feature type="region of interest" description="Disordered" evidence="2">
    <location>
        <begin position="1"/>
        <end position="40"/>
    </location>
</feature>
<organism evidence="3 4">
    <name type="scientific">Sphaerosporella brunnea</name>
    <dbReference type="NCBI Taxonomy" id="1250544"/>
    <lineage>
        <taxon>Eukaryota</taxon>
        <taxon>Fungi</taxon>
        <taxon>Dikarya</taxon>
        <taxon>Ascomycota</taxon>
        <taxon>Pezizomycotina</taxon>
        <taxon>Pezizomycetes</taxon>
        <taxon>Pezizales</taxon>
        <taxon>Pyronemataceae</taxon>
        <taxon>Sphaerosporella</taxon>
    </lineage>
</organism>
<sequence>MAASTAAGPAAGSPAALSRASSAAPPATHSRASSVGTRHMARHTRAETLVAALKARALELGPPRSSVQTLNRLGVTYTPSHARGTWICRGNEARGLPWSLSLSNWKKDAQTAALRCIDKFEIGLRIAGCDLFEPQPTESAADGEATADTEREPSAALASAGRGGKGKEREVSLGEEWDSMEAGIIDVLRAKRRKVWTEAQQEMATEISGMQAQYADILADRERILARLATMEEQEAVMQGKMAAMEDLQHSVEAHLTQMAAANEKIDALGAEIESSRALLADKDRQVQALRSDIAISRALLVEKDRQLQDMATELQCSRALHEDKDCQLAALKADVDKWQTAHATIQAQLQSSQTQLTDKDRRLEELQAQLARQQEMLAAANAAQADLQEQNAYLTQMTNNQEKVIMHIRNEGRLIKLGLRKELAAAEGLFPDGVREEGDLVVEEEEGGEADL</sequence>
<keyword evidence="1" id="KW-0175">Coiled coil</keyword>
<keyword evidence="4" id="KW-1185">Reference proteome</keyword>
<protein>
    <submittedName>
        <fullName evidence="3">Uncharacterized protein</fullName>
    </submittedName>
</protein>
<comment type="caution">
    <text evidence="3">The sequence shown here is derived from an EMBL/GenBank/DDBJ whole genome shotgun (WGS) entry which is preliminary data.</text>
</comment>
<dbReference type="Proteomes" id="UP000326924">
    <property type="component" value="Unassembled WGS sequence"/>
</dbReference>
<name>A0A5J5ELL6_9PEZI</name>
<accession>A0A5J5ELL6</accession>
<dbReference type="AlphaFoldDB" id="A0A5J5ELL6"/>
<evidence type="ECO:0000256" key="1">
    <source>
        <dbReference type="SAM" id="Coils"/>
    </source>
</evidence>
<feature type="coiled-coil region" evidence="1">
    <location>
        <begin position="245"/>
        <end position="279"/>
    </location>
</feature>
<dbReference type="InParanoid" id="A0A5J5ELL6"/>
<evidence type="ECO:0000256" key="2">
    <source>
        <dbReference type="SAM" id="MobiDB-lite"/>
    </source>
</evidence>